<reference evidence="1 2" key="1">
    <citation type="journal article" date="2015" name="Stand. Genomic Sci.">
        <title>Genomic Encyclopedia of Bacterial and Archaeal Type Strains, Phase III: the genomes of soil and plant-associated and newly described type strains.</title>
        <authorList>
            <person name="Whitman W.B."/>
            <person name="Woyke T."/>
            <person name="Klenk H.P."/>
            <person name="Zhou Y."/>
            <person name="Lilburn T.G."/>
            <person name="Beck B.J."/>
            <person name="De Vos P."/>
            <person name="Vandamme P."/>
            <person name="Eisen J.A."/>
            <person name="Garrity G."/>
            <person name="Hugenholtz P."/>
            <person name="Kyrpides N.C."/>
        </authorList>
    </citation>
    <scope>NUCLEOTIDE SEQUENCE [LARGE SCALE GENOMIC DNA]</scope>
    <source>
        <strain evidence="1 2">CGMCC 1.2546</strain>
    </source>
</reference>
<organism evidence="1 2">
    <name type="scientific">Mesorhizobium tianshanense</name>
    <dbReference type="NCBI Taxonomy" id="39844"/>
    <lineage>
        <taxon>Bacteria</taxon>
        <taxon>Pseudomonadati</taxon>
        <taxon>Pseudomonadota</taxon>
        <taxon>Alphaproteobacteria</taxon>
        <taxon>Hyphomicrobiales</taxon>
        <taxon>Phyllobacteriaceae</taxon>
        <taxon>Mesorhizobium</taxon>
    </lineage>
</organism>
<evidence type="ECO:0000313" key="2">
    <source>
        <dbReference type="Proteomes" id="UP000317122"/>
    </source>
</evidence>
<name>A0A562PEE7_9HYPH</name>
<comment type="caution">
    <text evidence="1">The sequence shown here is derived from an EMBL/GenBank/DDBJ whole genome shotgun (WGS) entry which is preliminary data.</text>
</comment>
<keyword evidence="2" id="KW-1185">Reference proteome</keyword>
<evidence type="ECO:0000313" key="1">
    <source>
        <dbReference type="EMBL" id="TWI42610.1"/>
    </source>
</evidence>
<dbReference type="Proteomes" id="UP000317122">
    <property type="component" value="Unassembled WGS sequence"/>
</dbReference>
<proteinExistence type="predicted"/>
<dbReference type="RefSeq" id="WP_276316397.1">
    <property type="nucleotide sequence ID" value="NZ_BSPF01000086.1"/>
</dbReference>
<protein>
    <submittedName>
        <fullName evidence="1">Uncharacterized protein</fullName>
    </submittedName>
</protein>
<accession>A0A562PEE7</accession>
<gene>
    <name evidence="1" type="ORF">IQ26_00371</name>
</gene>
<dbReference type="AlphaFoldDB" id="A0A562PEE7"/>
<sequence>MTLHEIAAGKRERLTAADPPRMCLDDLAGLWGHRDAAAVMAA</sequence>
<dbReference type="EMBL" id="VLKT01000002">
    <property type="protein sequence ID" value="TWI42610.1"/>
    <property type="molecule type" value="Genomic_DNA"/>
</dbReference>